<gene>
    <name evidence="5" type="primary">yciB</name>
    <name evidence="6" type="ORF">A4H96_14325</name>
</gene>
<protein>
    <recommendedName>
        <fullName evidence="5">Inner membrane-spanning protein YciB</fullName>
    </recommendedName>
</protein>
<comment type="similarity">
    <text evidence="5">Belongs to the YciB family.</text>
</comment>
<evidence type="ECO:0000256" key="5">
    <source>
        <dbReference type="HAMAP-Rule" id="MF_00189"/>
    </source>
</evidence>
<comment type="function">
    <text evidence="5">Plays a role in cell envelope biogenesis, maintenance of cell envelope integrity and membrane homeostasis.</text>
</comment>
<dbReference type="NCBIfam" id="TIGR00997">
    <property type="entry name" value="ispZ"/>
    <property type="match status" value="1"/>
</dbReference>
<evidence type="ECO:0000313" key="6">
    <source>
        <dbReference type="EMBL" id="OAP87388.1"/>
    </source>
</evidence>
<evidence type="ECO:0000256" key="4">
    <source>
        <dbReference type="ARBA" id="ARBA00023136"/>
    </source>
</evidence>
<feature type="transmembrane region" description="Helical" evidence="5">
    <location>
        <begin position="123"/>
        <end position="147"/>
    </location>
</feature>
<feature type="transmembrane region" description="Helical" evidence="5">
    <location>
        <begin position="51"/>
        <end position="70"/>
    </location>
</feature>
<keyword evidence="1 5" id="KW-1003">Cell membrane</keyword>
<proteinExistence type="inferred from homology"/>
<dbReference type="GO" id="GO:0005886">
    <property type="term" value="C:plasma membrane"/>
    <property type="evidence" value="ECO:0007669"/>
    <property type="project" value="UniProtKB-SubCell"/>
</dbReference>
<dbReference type="HAMAP" id="MF_00189">
    <property type="entry name" value="YciB"/>
    <property type="match status" value="1"/>
</dbReference>
<accession>A0A179B6S6</accession>
<comment type="caution">
    <text evidence="6">The sequence shown here is derived from an EMBL/GenBank/DDBJ whole genome shotgun (WGS) entry which is preliminary data.</text>
</comment>
<reference evidence="6 7" key="1">
    <citation type="submission" date="2016-04" db="EMBL/GenBank/DDBJ databases">
        <title>Acidithiobacillus ferrooxidans genome sequencing and assembly.</title>
        <authorList>
            <person name="Zhou Z."/>
        </authorList>
    </citation>
    <scope>NUCLEOTIDE SEQUENCE [LARGE SCALE GENOMIC DNA]</scope>
    <source>
        <strain evidence="6 7">BY0502</strain>
    </source>
</reference>
<dbReference type="EMBL" id="LVXZ01000252">
    <property type="protein sequence ID" value="OAP87388.1"/>
    <property type="molecule type" value="Genomic_DNA"/>
</dbReference>
<dbReference type="InterPro" id="IPR006008">
    <property type="entry name" value="YciB"/>
</dbReference>
<sequence length="187" mass="21460">MKLLTDFLPIILFFVAYKIHGIYTATEVLIVAAILLMAWQWWRRGRVETMTWVSTLLILTFGGLTLYFHNDTFIKIKPSILYVLFAAALLFTHWREEPLLQRLMGGQLPAALPLSFWRRLNSYWIAFFLFGAVLNLIVAYAFSTGIWVDFKLFGMLALTVIFVLFQAVVISRALPQEAKDSDSSASR</sequence>
<evidence type="ECO:0000313" key="7">
    <source>
        <dbReference type="Proteomes" id="UP000078302"/>
    </source>
</evidence>
<keyword evidence="2 5" id="KW-0812">Transmembrane</keyword>
<comment type="subcellular location">
    <subcellularLocation>
        <location evidence="5">Cell inner membrane</location>
        <topology evidence="5">Multi-pass membrane protein</topology>
    </subcellularLocation>
</comment>
<organism evidence="6 7">
    <name type="scientific">Acidithiobacillus ferrooxidans</name>
    <name type="common">Thiobacillus ferrooxidans</name>
    <dbReference type="NCBI Taxonomy" id="920"/>
    <lineage>
        <taxon>Bacteria</taxon>
        <taxon>Pseudomonadati</taxon>
        <taxon>Pseudomonadota</taxon>
        <taxon>Acidithiobacillia</taxon>
        <taxon>Acidithiobacillales</taxon>
        <taxon>Acidithiobacillaceae</taxon>
        <taxon>Acidithiobacillus</taxon>
    </lineage>
</organism>
<evidence type="ECO:0000256" key="3">
    <source>
        <dbReference type="ARBA" id="ARBA00022989"/>
    </source>
</evidence>
<keyword evidence="4 5" id="KW-0472">Membrane</keyword>
<dbReference type="PANTHER" id="PTHR36917">
    <property type="entry name" value="INTRACELLULAR SEPTATION PROTEIN A-RELATED"/>
    <property type="match status" value="1"/>
</dbReference>
<dbReference type="Proteomes" id="UP000078302">
    <property type="component" value="Unassembled WGS sequence"/>
</dbReference>
<feature type="transmembrane region" description="Helical" evidence="5">
    <location>
        <begin position="20"/>
        <end position="39"/>
    </location>
</feature>
<dbReference type="NCBIfam" id="NF001325">
    <property type="entry name" value="PRK00259.1-3"/>
    <property type="match status" value="1"/>
</dbReference>
<name>A0A179B6S6_ACIFR</name>
<dbReference type="OrthoDB" id="9788219at2"/>
<feature type="transmembrane region" description="Helical" evidence="5">
    <location>
        <begin position="76"/>
        <end position="94"/>
    </location>
</feature>
<dbReference type="PANTHER" id="PTHR36917:SF1">
    <property type="entry name" value="INNER MEMBRANE-SPANNING PROTEIN YCIB"/>
    <property type="match status" value="1"/>
</dbReference>
<keyword evidence="5" id="KW-0997">Cell inner membrane</keyword>
<feature type="transmembrane region" description="Helical" evidence="5">
    <location>
        <begin position="153"/>
        <end position="174"/>
    </location>
</feature>
<dbReference type="AlphaFoldDB" id="A0A179B6S6"/>
<evidence type="ECO:0000256" key="2">
    <source>
        <dbReference type="ARBA" id="ARBA00022692"/>
    </source>
</evidence>
<keyword evidence="3 5" id="KW-1133">Transmembrane helix</keyword>
<keyword evidence="7" id="KW-1185">Reference proteome</keyword>
<dbReference type="Pfam" id="PF04279">
    <property type="entry name" value="IspA"/>
    <property type="match status" value="1"/>
</dbReference>
<evidence type="ECO:0000256" key="1">
    <source>
        <dbReference type="ARBA" id="ARBA00022475"/>
    </source>
</evidence>
<dbReference type="RefSeq" id="WP_064220200.1">
    <property type="nucleotide sequence ID" value="NZ_LVXZ01000252.1"/>
</dbReference>